<dbReference type="EMBL" id="DVNG01000071">
    <property type="protein sequence ID" value="HIU50358.1"/>
    <property type="molecule type" value="Genomic_DNA"/>
</dbReference>
<reference evidence="1" key="2">
    <citation type="journal article" date="2021" name="PeerJ">
        <title>Extensive microbial diversity within the chicken gut microbiome revealed by metagenomics and culture.</title>
        <authorList>
            <person name="Gilroy R."/>
            <person name="Ravi A."/>
            <person name="Getino M."/>
            <person name="Pursley I."/>
            <person name="Horton D.L."/>
            <person name="Alikhan N.F."/>
            <person name="Baker D."/>
            <person name="Gharbi K."/>
            <person name="Hall N."/>
            <person name="Watson M."/>
            <person name="Adriaenssens E.M."/>
            <person name="Foster-Nyarko E."/>
            <person name="Jarju S."/>
            <person name="Secka A."/>
            <person name="Antonio M."/>
            <person name="Oren A."/>
            <person name="Chaudhuri R.R."/>
            <person name="La Ragione R."/>
            <person name="Hildebrand F."/>
            <person name="Pallen M.J."/>
        </authorList>
    </citation>
    <scope>NUCLEOTIDE SEQUENCE</scope>
    <source>
        <strain evidence="1">ChiGjej1B1-1684</strain>
    </source>
</reference>
<dbReference type="PANTHER" id="PTHR34472">
    <property type="entry name" value="SULFUR CARRIER PROTEIN THIS"/>
    <property type="match status" value="1"/>
</dbReference>
<organism evidence="1 2">
    <name type="scientific">Candidatus Limousia pullorum</name>
    <dbReference type="NCBI Taxonomy" id="2840860"/>
    <lineage>
        <taxon>Bacteria</taxon>
        <taxon>Bacillati</taxon>
        <taxon>Bacillota</taxon>
        <taxon>Clostridia</taxon>
        <taxon>Eubacteriales</taxon>
        <taxon>Oscillospiraceae</taxon>
        <taxon>Oscillospiraceae incertae sedis</taxon>
        <taxon>Candidatus Limousia</taxon>
    </lineage>
</organism>
<accession>A0A9D1LYN2</accession>
<dbReference type="Gene3D" id="3.10.20.30">
    <property type="match status" value="1"/>
</dbReference>
<protein>
    <submittedName>
        <fullName evidence="1">Sulfur carrier protein ThiS</fullName>
    </submittedName>
</protein>
<dbReference type="InterPro" id="IPR010035">
    <property type="entry name" value="Thi_S"/>
</dbReference>
<dbReference type="Pfam" id="PF02597">
    <property type="entry name" value="ThiS"/>
    <property type="match status" value="1"/>
</dbReference>
<dbReference type="AlphaFoldDB" id="A0A9D1LYN2"/>
<evidence type="ECO:0000313" key="2">
    <source>
        <dbReference type="Proteomes" id="UP000824118"/>
    </source>
</evidence>
<sequence>MVKINGQPAEAAGKTVAQIVEEQGLNVQRVAVELNGDIVKRSDFDKVVVKEDDSMEIVNFVGGG</sequence>
<dbReference type="SUPFAM" id="SSF54285">
    <property type="entry name" value="MoaD/ThiS"/>
    <property type="match status" value="1"/>
</dbReference>
<evidence type="ECO:0000313" key="1">
    <source>
        <dbReference type="EMBL" id="HIU50358.1"/>
    </source>
</evidence>
<dbReference type="InterPro" id="IPR003749">
    <property type="entry name" value="ThiS/MoaD-like"/>
</dbReference>
<dbReference type="NCBIfam" id="TIGR01683">
    <property type="entry name" value="thiS"/>
    <property type="match status" value="1"/>
</dbReference>
<dbReference type="CDD" id="cd00565">
    <property type="entry name" value="Ubl_ThiS"/>
    <property type="match status" value="1"/>
</dbReference>
<dbReference type="PANTHER" id="PTHR34472:SF1">
    <property type="entry name" value="SULFUR CARRIER PROTEIN THIS"/>
    <property type="match status" value="1"/>
</dbReference>
<name>A0A9D1LYN2_9FIRM</name>
<dbReference type="InterPro" id="IPR012675">
    <property type="entry name" value="Beta-grasp_dom_sf"/>
</dbReference>
<comment type="caution">
    <text evidence="1">The sequence shown here is derived from an EMBL/GenBank/DDBJ whole genome shotgun (WGS) entry which is preliminary data.</text>
</comment>
<reference evidence="1" key="1">
    <citation type="submission" date="2020-10" db="EMBL/GenBank/DDBJ databases">
        <authorList>
            <person name="Gilroy R."/>
        </authorList>
    </citation>
    <scope>NUCLEOTIDE SEQUENCE</scope>
    <source>
        <strain evidence="1">ChiGjej1B1-1684</strain>
    </source>
</reference>
<gene>
    <name evidence="1" type="primary">thiS</name>
    <name evidence="1" type="ORF">IAD22_05035</name>
</gene>
<proteinExistence type="predicted"/>
<dbReference type="Proteomes" id="UP000824118">
    <property type="component" value="Unassembled WGS sequence"/>
</dbReference>
<dbReference type="InterPro" id="IPR016155">
    <property type="entry name" value="Mopterin_synth/thiamin_S_b"/>
</dbReference>